<reference evidence="4" key="2">
    <citation type="submission" date="2019-08" db="EMBL/GenBank/DDBJ databases">
        <authorList>
            <person name="Im W.-T."/>
        </authorList>
    </citation>
    <scope>NUCLEOTIDE SEQUENCE</scope>
    <source>
        <strain evidence="4">NF 2-5-3</strain>
    </source>
</reference>
<dbReference type="InterPro" id="IPR006016">
    <property type="entry name" value="UspA"/>
</dbReference>
<feature type="domain" description="UspA" evidence="2">
    <location>
        <begin position="3"/>
        <end position="114"/>
    </location>
</feature>
<accession>A0A5C6V3P9</accession>
<dbReference type="PANTHER" id="PTHR46268:SF15">
    <property type="entry name" value="UNIVERSAL STRESS PROTEIN HP_0031"/>
    <property type="match status" value="1"/>
</dbReference>
<dbReference type="Pfam" id="PF00582">
    <property type="entry name" value="Usp"/>
    <property type="match status" value="2"/>
</dbReference>
<dbReference type="InterPro" id="IPR006015">
    <property type="entry name" value="Universal_stress_UspA"/>
</dbReference>
<name>A0A5C6V3P9_9BURK</name>
<sequence>MSYKTLLVHIDDSRRSDTRIALSLELAQRWDAHLIGLYVVCQDLFRPIFRQDKTLSFAQIEAQEANRRDKAGNAFLAAAERAGRSAEWRAPPGPALDVAMLHARHADLLVLGQEDPNDPTSFVAPHFVGDLVLGAGRPALVLPYAGEVRTLGENVLVAWDGSREAARAAADALPLLQRARHVGIEIVRGHGHGHVHGQHPDAPEGIDVAAWLDAHGVRAAFSTTPHTVGVGAGATLLNRASDLHADLLVTGAYGHARARERVFGGVTRTMLESMTMPVLMSH</sequence>
<comment type="caution">
    <text evidence="4">The sequence shown here is derived from an EMBL/GenBank/DDBJ whole genome shotgun (WGS) entry which is preliminary data.</text>
</comment>
<dbReference type="Proteomes" id="UP000321776">
    <property type="component" value="Unassembled WGS sequence"/>
</dbReference>
<dbReference type="SUPFAM" id="SSF52402">
    <property type="entry name" value="Adenine nucleotide alpha hydrolases-like"/>
    <property type="match status" value="2"/>
</dbReference>
<feature type="domain" description="UspA" evidence="2">
    <location>
        <begin position="154"/>
        <end position="280"/>
    </location>
</feature>
<evidence type="ECO:0000259" key="2">
    <source>
        <dbReference type="Pfam" id="PF00582"/>
    </source>
</evidence>
<dbReference type="CDD" id="cd00293">
    <property type="entry name" value="USP-like"/>
    <property type="match status" value="1"/>
</dbReference>
<keyword evidence="6" id="KW-1185">Reference proteome</keyword>
<comment type="similarity">
    <text evidence="1">Belongs to the universal stress protein A family.</text>
</comment>
<dbReference type="Gene3D" id="3.40.50.12370">
    <property type="match status" value="1"/>
</dbReference>
<dbReference type="Proteomes" id="UP001481677">
    <property type="component" value="Unassembled WGS sequence"/>
</dbReference>
<evidence type="ECO:0000313" key="6">
    <source>
        <dbReference type="Proteomes" id="UP001481677"/>
    </source>
</evidence>
<evidence type="ECO:0000313" key="5">
    <source>
        <dbReference type="Proteomes" id="UP000321776"/>
    </source>
</evidence>
<dbReference type="AlphaFoldDB" id="A0A5C6V3P9"/>
<dbReference type="PANTHER" id="PTHR46268">
    <property type="entry name" value="STRESS RESPONSE PROTEIN NHAX"/>
    <property type="match status" value="1"/>
</dbReference>
<reference evidence="4 5" key="1">
    <citation type="journal article" date="2018" name="Int. J. Syst. Evol. Microbiol.">
        <title>Paraburkholderia azotifigens sp. nov., a nitrogen-fixing bacterium isolated from paddy soil.</title>
        <authorList>
            <person name="Choi G.M."/>
            <person name="Im W.T."/>
        </authorList>
    </citation>
    <scope>NUCLEOTIDE SEQUENCE [LARGE SCALE GENOMIC DNA]</scope>
    <source>
        <strain evidence="4 5">NF 2-5-3</strain>
    </source>
</reference>
<evidence type="ECO:0000256" key="1">
    <source>
        <dbReference type="ARBA" id="ARBA00008791"/>
    </source>
</evidence>
<protein>
    <submittedName>
        <fullName evidence="4">Universal stress protein</fullName>
    </submittedName>
</protein>
<evidence type="ECO:0000313" key="3">
    <source>
        <dbReference type="EMBL" id="MEM5344960.1"/>
    </source>
</evidence>
<dbReference type="PRINTS" id="PR01438">
    <property type="entry name" value="UNVRSLSTRESS"/>
</dbReference>
<proteinExistence type="inferred from homology"/>
<evidence type="ECO:0000313" key="4">
    <source>
        <dbReference type="EMBL" id="TXC79953.1"/>
    </source>
</evidence>
<dbReference type="EMBL" id="VOQS01000005">
    <property type="protein sequence ID" value="TXC79953.1"/>
    <property type="molecule type" value="Genomic_DNA"/>
</dbReference>
<dbReference type="EMBL" id="JAZHGA010000040">
    <property type="protein sequence ID" value="MEM5344960.1"/>
    <property type="molecule type" value="Genomic_DNA"/>
</dbReference>
<gene>
    <name evidence="4" type="ORF">FRZ40_37165</name>
    <name evidence="3" type="ORF">V4C56_35705</name>
</gene>
<reference evidence="3 6" key="3">
    <citation type="submission" date="2024-01" db="EMBL/GenBank/DDBJ databases">
        <title>The diversity of rhizobia nodulating Mimosa spp. in eleven states of Brazil covering several biomes is determined by host plant, location, and edaphic factors.</title>
        <authorList>
            <person name="Rouws L."/>
            <person name="Barauna A."/>
            <person name="Beukes C."/>
            <person name="De Faria S.M."/>
            <person name="Gross E."/>
            <person name="Dos Reis Junior F.B."/>
            <person name="Simon M."/>
            <person name="Maluk M."/>
            <person name="Odee D.W."/>
            <person name="Kenicer G."/>
            <person name="Young J.P.W."/>
            <person name="Reis V.M."/>
            <person name="Zilli J."/>
            <person name="James E.K."/>
        </authorList>
    </citation>
    <scope>NUCLEOTIDE SEQUENCE [LARGE SCALE GENOMIC DNA]</scope>
    <source>
        <strain evidence="3 6">JPY530</strain>
    </source>
</reference>
<organism evidence="4 5">
    <name type="scientific">Paraburkholderia azotifigens</name>
    <dbReference type="NCBI Taxonomy" id="2057004"/>
    <lineage>
        <taxon>Bacteria</taxon>
        <taxon>Pseudomonadati</taxon>
        <taxon>Pseudomonadota</taxon>
        <taxon>Betaproteobacteria</taxon>
        <taxon>Burkholderiales</taxon>
        <taxon>Burkholderiaceae</taxon>
        <taxon>Paraburkholderia</taxon>
    </lineage>
</organism>
<dbReference type="RefSeq" id="WP_028364222.1">
    <property type="nucleotide sequence ID" value="NZ_JAZHFZ010000040.1"/>
</dbReference>